<feature type="domain" description="HTH asnC-type" evidence="4">
    <location>
        <begin position="2"/>
        <end position="63"/>
    </location>
</feature>
<evidence type="ECO:0000256" key="3">
    <source>
        <dbReference type="ARBA" id="ARBA00023163"/>
    </source>
</evidence>
<keyword evidence="3" id="KW-0804">Transcription</keyword>
<dbReference type="Pfam" id="PF13412">
    <property type="entry name" value="HTH_24"/>
    <property type="match status" value="1"/>
</dbReference>
<dbReference type="InterPro" id="IPR011991">
    <property type="entry name" value="ArsR-like_HTH"/>
</dbReference>
<dbReference type="Gene3D" id="3.30.70.920">
    <property type="match status" value="1"/>
</dbReference>
<dbReference type="InterPro" id="IPR036388">
    <property type="entry name" value="WH-like_DNA-bd_sf"/>
</dbReference>
<dbReference type="Gene3D" id="1.10.10.10">
    <property type="entry name" value="Winged helix-like DNA-binding domain superfamily/Winged helix DNA-binding domain"/>
    <property type="match status" value="1"/>
</dbReference>
<dbReference type="GO" id="GO:0043200">
    <property type="term" value="P:response to amino acid"/>
    <property type="evidence" value="ECO:0007669"/>
    <property type="project" value="TreeGrafter"/>
</dbReference>
<dbReference type="SUPFAM" id="SSF54909">
    <property type="entry name" value="Dimeric alpha+beta barrel"/>
    <property type="match status" value="1"/>
</dbReference>
<gene>
    <name evidence="5" type="ORF">MNBD_IGNAVI01-1337</name>
</gene>
<dbReference type="GO" id="GO:0005829">
    <property type="term" value="C:cytosol"/>
    <property type="evidence" value="ECO:0007669"/>
    <property type="project" value="TreeGrafter"/>
</dbReference>
<evidence type="ECO:0000313" key="5">
    <source>
        <dbReference type="EMBL" id="VAX27127.1"/>
    </source>
</evidence>
<dbReference type="InterPro" id="IPR036390">
    <property type="entry name" value="WH_DNA-bd_sf"/>
</dbReference>
<evidence type="ECO:0000259" key="4">
    <source>
        <dbReference type="PROSITE" id="PS50956"/>
    </source>
</evidence>
<dbReference type="Pfam" id="PF01037">
    <property type="entry name" value="AsnC_trans_reg"/>
    <property type="match status" value="1"/>
</dbReference>
<dbReference type="EMBL" id="UOGD01000369">
    <property type="protein sequence ID" value="VAX27127.1"/>
    <property type="molecule type" value="Genomic_DNA"/>
</dbReference>
<reference evidence="5" key="1">
    <citation type="submission" date="2018-06" db="EMBL/GenBank/DDBJ databases">
        <authorList>
            <person name="Zhirakovskaya E."/>
        </authorList>
    </citation>
    <scope>NUCLEOTIDE SEQUENCE</scope>
</reference>
<protein>
    <submittedName>
        <fullName evidence="5">Transcriptional regulator, AsnC family</fullName>
    </submittedName>
</protein>
<dbReference type="InterPro" id="IPR000485">
    <property type="entry name" value="AsnC-type_HTH_dom"/>
</dbReference>
<dbReference type="SMART" id="SM00344">
    <property type="entry name" value="HTH_ASNC"/>
    <property type="match status" value="1"/>
</dbReference>
<dbReference type="CDD" id="cd00090">
    <property type="entry name" value="HTH_ARSR"/>
    <property type="match status" value="1"/>
</dbReference>
<dbReference type="InterPro" id="IPR011008">
    <property type="entry name" value="Dimeric_a/b-barrel"/>
</dbReference>
<dbReference type="PRINTS" id="PR00033">
    <property type="entry name" value="HTHASNC"/>
</dbReference>
<dbReference type="InterPro" id="IPR019888">
    <property type="entry name" value="Tscrpt_reg_AsnC-like"/>
</dbReference>
<dbReference type="InterPro" id="IPR019887">
    <property type="entry name" value="Tscrpt_reg_AsnC/Lrp_C"/>
</dbReference>
<organism evidence="5">
    <name type="scientific">hydrothermal vent metagenome</name>
    <dbReference type="NCBI Taxonomy" id="652676"/>
    <lineage>
        <taxon>unclassified sequences</taxon>
        <taxon>metagenomes</taxon>
        <taxon>ecological metagenomes</taxon>
    </lineage>
</organism>
<proteinExistence type="predicted"/>
<dbReference type="SUPFAM" id="SSF46785">
    <property type="entry name" value="Winged helix' DNA-binding domain"/>
    <property type="match status" value="1"/>
</dbReference>
<dbReference type="PROSITE" id="PS50956">
    <property type="entry name" value="HTH_ASNC_2"/>
    <property type="match status" value="1"/>
</dbReference>
<keyword evidence="1" id="KW-0805">Transcription regulation</keyword>
<name>A0A3B1DER1_9ZZZZ</name>
<dbReference type="AlphaFoldDB" id="A0A3B1DER1"/>
<accession>A0A3B1DER1</accession>
<evidence type="ECO:0000256" key="2">
    <source>
        <dbReference type="ARBA" id="ARBA00023125"/>
    </source>
</evidence>
<sequence>MLDNIDIKVLNILQEQGRTKRNVLAEEVGLSLPSLSERLKKLEERGVISGYYAKLNKKIFGYDIMVLITVVIDSSMHFEKFAENVRDTDEILECYAILGEGSHVMKAVAKDTEALEKLLNKIQSWKGVTRTHTRFVLSTIKETTKINLKTKE</sequence>
<evidence type="ECO:0000256" key="1">
    <source>
        <dbReference type="ARBA" id="ARBA00023015"/>
    </source>
</evidence>
<dbReference type="PANTHER" id="PTHR30154">
    <property type="entry name" value="LEUCINE-RESPONSIVE REGULATORY PROTEIN"/>
    <property type="match status" value="1"/>
</dbReference>
<keyword evidence="2" id="KW-0238">DNA-binding</keyword>
<dbReference type="PANTHER" id="PTHR30154:SF34">
    <property type="entry name" value="TRANSCRIPTIONAL REGULATOR AZLB"/>
    <property type="match status" value="1"/>
</dbReference>
<dbReference type="GO" id="GO:0043565">
    <property type="term" value="F:sequence-specific DNA binding"/>
    <property type="evidence" value="ECO:0007669"/>
    <property type="project" value="InterPro"/>
</dbReference>